<proteinExistence type="predicted"/>
<comment type="caution">
    <text evidence="1">The sequence shown here is derived from an EMBL/GenBank/DDBJ whole genome shotgun (WGS) entry which is preliminary data.</text>
</comment>
<accession>A0AAJ4XQJ8</accession>
<gene>
    <name evidence="1" type="ORF">MEPE_05389</name>
</gene>
<dbReference type="AlphaFoldDB" id="A0AAJ4XQJ8"/>
<evidence type="ECO:0000313" key="2">
    <source>
        <dbReference type="Proteomes" id="UP001294444"/>
    </source>
</evidence>
<name>A0AAJ4XQJ8_9BASI</name>
<organism evidence="1 2">
    <name type="scientific">Melanopsichium pennsylvanicum</name>
    <dbReference type="NCBI Taxonomy" id="63383"/>
    <lineage>
        <taxon>Eukaryota</taxon>
        <taxon>Fungi</taxon>
        <taxon>Dikarya</taxon>
        <taxon>Basidiomycota</taxon>
        <taxon>Ustilaginomycotina</taxon>
        <taxon>Ustilaginomycetes</taxon>
        <taxon>Ustilaginales</taxon>
        <taxon>Ustilaginaceae</taxon>
        <taxon>Melanopsichium</taxon>
    </lineage>
</organism>
<keyword evidence="2" id="KW-1185">Reference proteome</keyword>
<sequence length="76" mass="8673">MTMKVKEKVEPASKYVLCLDLDQELTFVHHTASTDIPIGWHLQNIESLFSFTRLDMQCSSEPGEKQRTGELSAVLY</sequence>
<dbReference type="EMBL" id="OAPG01000015">
    <property type="protein sequence ID" value="SNX86680.1"/>
    <property type="molecule type" value="Genomic_DNA"/>
</dbReference>
<protein>
    <submittedName>
        <fullName evidence="1">Uncharacterized protein</fullName>
    </submittedName>
</protein>
<evidence type="ECO:0000313" key="1">
    <source>
        <dbReference type="EMBL" id="SNX86680.1"/>
    </source>
</evidence>
<reference evidence="1" key="1">
    <citation type="submission" date="2023-10" db="EMBL/GenBank/DDBJ databases">
        <authorList>
            <person name="Guldener U."/>
        </authorList>
    </citation>
    <scope>NUCLEOTIDE SEQUENCE</scope>
    <source>
        <strain evidence="1">Mp4</strain>
    </source>
</reference>
<dbReference type="Proteomes" id="UP001294444">
    <property type="component" value="Unassembled WGS sequence"/>
</dbReference>